<comment type="caution">
    <text evidence="2">The sequence shown here is derived from an EMBL/GenBank/DDBJ whole genome shotgun (WGS) entry which is preliminary data.</text>
</comment>
<sequence>MLGGIGIQREGDRISGDEIGDPVGVERRISDVTMEGAPEIGV</sequence>
<protein>
    <submittedName>
        <fullName evidence="2">Uncharacterized protein</fullName>
    </submittedName>
</protein>
<reference evidence="2" key="1">
    <citation type="submission" date="2023-07" db="EMBL/GenBank/DDBJ databases">
        <title>draft genome sequence of fig (Ficus carica).</title>
        <authorList>
            <person name="Takahashi T."/>
            <person name="Nishimura K."/>
        </authorList>
    </citation>
    <scope>NUCLEOTIDE SEQUENCE</scope>
</reference>
<name>A0AA88JBF7_FICCA</name>
<evidence type="ECO:0000256" key="1">
    <source>
        <dbReference type="SAM" id="MobiDB-lite"/>
    </source>
</evidence>
<dbReference type="EMBL" id="BTGU01000471">
    <property type="protein sequence ID" value="GMN67567.1"/>
    <property type="molecule type" value="Genomic_DNA"/>
</dbReference>
<keyword evidence="3" id="KW-1185">Reference proteome</keyword>
<accession>A0AA88JBF7</accession>
<dbReference type="Proteomes" id="UP001187192">
    <property type="component" value="Unassembled WGS sequence"/>
</dbReference>
<evidence type="ECO:0000313" key="2">
    <source>
        <dbReference type="EMBL" id="GMN67567.1"/>
    </source>
</evidence>
<gene>
    <name evidence="2" type="ORF">TIFTF001_036632</name>
</gene>
<feature type="region of interest" description="Disordered" evidence="1">
    <location>
        <begin position="1"/>
        <end position="22"/>
    </location>
</feature>
<proteinExistence type="predicted"/>
<organism evidence="2 3">
    <name type="scientific">Ficus carica</name>
    <name type="common">Common fig</name>
    <dbReference type="NCBI Taxonomy" id="3494"/>
    <lineage>
        <taxon>Eukaryota</taxon>
        <taxon>Viridiplantae</taxon>
        <taxon>Streptophyta</taxon>
        <taxon>Embryophyta</taxon>
        <taxon>Tracheophyta</taxon>
        <taxon>Spermatophyta</taxon>
        <taxon>Magnoliopsida</taxon>
        <taxon>eudicotyledons</taxon>
        <taxon>Gunneridae</taxon>
        <taxon>Pentapetalae</taxon>
        <taxon>rosids</taxon>
        <taxon>fabids</taxon>
        <taxon>Rosales</taxon>
        <taxon>Moraceae</taxon>
        <taxon>Ficeae</taxon>
        <taxon>Ficus</taxon>
    </lineage>
</organism>
<dbReference type="AlphaFoldDB" id="A0AA88JBF7"/>
<evidence type="ECO:0000313" key="3">
    <source>
        <dbReference type="Proteomes" id="UP001187192"/>
    </source>
</evidence>